<keyword evidence="6" id="KW-1185">Reference proteome</keyword>
<dbReference type="RefSeq" id="WP_176066020.1">
    <property type="nucleotide sequence ID" value="NZ_BJTG01000006.1"/>
</dbReference>
<dbReference type="GO" id="GO:0046872">
    <property type="term" value="F:metal ion binding"/>
    <property type="evidence" value="ECO:0007669"/>
    <property type="project" value="UniProtKB-KW"/>
</dbReference>
<proteinExistence type="predicted"/>
<dbReference type="SUPFAM" id="SSF46548">
    <property type="entry name" value="alpha-helical ferredoxin"/>
    <property type="match status" value="1"/>
</dbReference>
<dbReference type="Pfam" id="PF13183">
    <property type="entry name" value="Fer4_8"/>
    <property type="match status" value="1"/>
</dbReference>
<dbReference type="InterPro" id="IPR009051">
    <property type="entry name" value="Helical_ferredxn"/>
</dbReference>
<evidence type="ECO:0000259" key="4">
    <source>
        <dbReference type="Pfam" id="PF13183"/>
    </source>
</evidence>
<dbReference type="Proteomes" id="UP000503640">
    <property type="component" value="Unassembled WGS sequence"/>
</dbReference>
<gene>
    <name evidence="5" type="ORF">AMYX_26880</name>
</gene>
<protein>
    <recommendedName>
        <fullName evidence="4">4Fe-4S ferredoxin-type domain-containing protein</fullName>
    </recommendedName>
</protein>
<sequence length="148" mass="15271">MSASRPRALSYLAYRALLAHPLKRLRQRGTGLDRFLANYAGEGLVPTHPDDRAVGEAASACVGCGLCEAGCELATAVPSIRSLGLHAAFRLYGKSSAELPHAAEALRACAACQGCDPLCPTGVPIARVVRHLLARVSAPPGPGYAPGG</sequence>
<organism evidence="5 6">
    <name type="scientific">Anaeromyxobacter diazotrophicus</name>
    <dbReference type="NCBI Taxonomy" id="2590199"/>
    <lineage>
        <taxon>Bacteria</taxon>
        <taxon>Pseudomonadati</taxon>
        <taxon>Myxococcota</taxon>
        <taxon>Myxococcia</taxon>
        <taxon>Myxococcales</taxon>
        <taxon>Cystobacterineae</taxon>
        <taxon>Anaeromyxobacteraceae</taxon>
        <taxon>Anaeromyxobacter</taxon>
    </lineage>
</organism>
<dbReference type="AlphaFoldDB" id="A0A7I9VPQ8"/>
<evidence type="ECO:0000256" key="2">
    <source>
        <dbReference type="ARBA" id="ARBA00023004"/>
    </source>
</evidence>
<dbReference type="EMBL" id="BJTG01000006">
    <property type="protein sequence ID" value="GEJ57947.1"/>
    <property type="molecule type" value="Genomic_DNA"/>
</dbReference>
<comment type="caution">
    <text evidence="5">The sequence shown here is derived from an EMBL/GenBank/DDBJ whole genome shotgun (WGS) entry which is preliminary data.</text>
</comment>
<name>A0A7I9VPQ8_9BACT</name>
<evidence type="ECO:0000313" key="5">
    <source>
        <dbReference type="EMBL" id="GEJ57947.1"/>
    </source>
</evidence>
<dbReference type="InterPro" id="IPR017900">
    <property type="entry name" value="4Fe4S_Fe_S_CS"/>
</dbReference>
<evidence type="ECO:0000313" key="6">
    <source>
        <dbReference type="Proteomes" id="UP000503640"/>
    </source>
</evidence>
<reference evidence="6" key="1">
    <citation type="journal article" date="2020" name="Appl. Environ. Microbiol.">
        <title>Diazotrophic Anaeromyxobacter Isolates from Soils.</title>
        <authorList>
            <person name="Masuda Y."/>
            <person name="Yamanaka H."/>
            <person name="Xu Z.X."/>
            <person name="Shiratori Y."/>
            <person name="Aono T."/>
            <person name="Amachi S."/>
            <person name="Senoo K."/>
            <person name="Itoh H."/>
        </authorList>
    </citation>
    <scope>NUCLEOTIDE SEQUENCE [LARGE SCALE GENOMIC DNA]</scope>
    <source>
        <strain evidence="6">R267</strain>
    </source>
</reference>
<feature type="domain" description="4Fe-4S ferredoxin-type" evidence="4">
    <location>
        <begin position="58"/>
        <end position="123"/>
    </location>
</feature>
<dbReference type="GO" id="GO:0051536">
    <property type="term" value="F:iron-sulfur cluster binding"/>
    <property type="evidence" value="ECO:0007669"/>
    <property type="project" value="UniProtKB-KW"/>
</dbReference>
<evidence type="ECO:0000256" key="3">
    <source>
        <dbReference type="ARBA" id="ARBA00023014"/>
    </source>
</evidence>
<keyword evidence="2" id="KW-0408">Iron</keyword>
<evidence type="ECO:0000256" key="1">
    <source>
        <dbReference type="ARBA" id="ARBA00022723"/>
    </source>
</evidence>
<dbReference type="InterPro" id="IPR017896">
    <property type="entry name" value="4Fe4S_Fe-S-bd"/>
</dbReference>
<accession>A0A7I9VPQ8</accession>
<keyword evidence="3" id="KW-0411">Iron-sulfur</keyword>
<dbReference type="Gene3D" id="1.10.1060.10">
    <property type="entry name" value="Alpha-helical ferredoxin"/>
    <property type="match status" value="1"/>
</dbReference>
<dbReference type="PROSITE" id="PS00198">
    <property type="entry name" value="4FE4S_FER_1"/>
    <property type="match status" value="1"/>
</dbReference>
<keyword evidence="1" id="KW-0479">Metal-binding</keyword>